<dbReference type="Gene3D" id="3.30.559.30">
    <property type="entry name" value="Nonribosomal peptide synthetase, condensation domain"/>
    <property type="match status" value="4"/>
</dbReference>
<reference evidence="6" key="1">
    <citation type="journal article" date="2021" name="Nat. Commun.">
        <title>Genetic determinants of endophytism in the Arabidopsis root mycobiome.</title>
        <authorList>
            <person name="Mesny F."/>
            <person name="Miyauchi S."/>
            <person name="Thiergart T."/>
            <person name="Pickel B."/>
            <person name="Atanasova L."/>
            <person name="Karlsson M."/>
            <person name="Huettel B."/>
            <person name="Barry K.W."/>
            <person name="Haridas S."/>
            <person name="Chen C."/>
            <person name="Bauer D."/>
            <person name="Andreopoulos W."/>
            <person name="Pangilinan J."/>
            <person name="LaButti K."/>
            <person name="Riley R."/>
            <person name="Lipzen A."/>
            <person name="Clum A."/>
            <person name="Drula E."/>
            <person name="Henrissat B."/>
            <person name="Kohler A."/>
            <person name="Grigoriev I.V."/>
            <person name="Martin F.M."/>
            <person name="Hacquard S."/>
        </authorList>
    </citation>
    <scope>NUCLEOTIDE SEQUENCE</scope>
    <source>
        <strain evidence="6">MPI-CAGE-AT-0147</strain>
    </source>
</reference>
<dbReference type="InterPro" id="IPR036736">
    <property type="entry name" value="ACP-like_sf"/>
</dbReference>
<feature type="region of interest" description="Disordered" evidence="4">
    <location>
        <begin position="1"/>
        <end position="50"/>
    </location>
</feature>
<dbReference type="Pfam" id="PF00550">
    <property type="entry name" value="PP-binding"/>
    <property type="match status" value="2"/>
</dbReference>
<dbReference type="SUPFAM" id="SSF47336">
    <property type="entry name" value="ACP-like"/>
    <property type="match status" value="3"/>
</dbReference>
<dbReference type="InterPro" id="IPR000873">
    <property type="entry name" value="AMP-dep_synth/lig_dom"/>
</dbReference>
<dbReference type="SUPFAM" id="SSF56801">
    <property type="entry name" value="Acetyl-CoA synthetase-like"/>
    <property type="match status" value="3"/>
</dbReference>
<protein>
    <recommendedName>
        <fullName evidence="5">Carrier domain-containing protein</fullName>
    </recommendedName>
</protein>
<dbReference type="InterPro" id="IPR020845">
    <property type="entry name" value="AMP-binding_CS"/>
</dbReference>
<keyword evidence="7" id="KW-1185">Reference proteome</keyword>
<keyword evidence="2" id="KW-0597">Phosphoprotein</keyword>
<evidence type="ECO:0000313" key="7">
    <source>
        <dbReference type="Proteomes" id="UP000738349"/>
    </source>
</evidence>
<dbReference type="OrthoDB" id="416786at2759"/>
<dbReference type="PROSITE" id="PS00012">
    <property type="entry name" value="PHOSPHOPANTETHEINE"/>
    <property type="match status" value="3"/>
</dbReference>
<sequence length="4905" mass="536080">MAGGYAHNMTDAESKPPPPITQLRPLHSHRQPVQQRLNASPSETRDNVQDDSQLLHWASPLELTIDENTRIKAFVELVSLLVALDPGEAYCIQDSIRGGFILAHSACPGHENNSKDVEELGAFRFIECADIQHIPTDFSLGKGKALQLHFDGESRQARLTARSDVVSEEGLTALGCMLDDITFGLQRGQGKSVQWTQPSVLNFPPKPRPLNLFPKEPSCSGNQKHEDIEGDGNGATLLHQWFEQRVAENPNMTALDFLMDLETGKRIQFTYQQVDNAANALAAKLICTCAQSQSHSESSMKTVAVLIGPCPELYISYLAALKAGMAFCPIPVDAPEERKGALMADLRPAAIVVAASTQPEPSSWSTLIPVIDVAPYLAASDSKSDSQSVLSPISTAEDDVAYILYTSGTTGMPKGVAVSHLSAACTISALSSHYGFVSPMSSHYNDPIRWFQGAAPTFDISLFEIFWTLSTGSTLCCAPRKSTLQDIDRVITTLEADITNITPSFASLLDPSSINGLMVGGETLGTRLLQDFARHNPTVGVRDNRMHKPSGIYNGYGPTEAAIYCIAQAHVPEEQRGSVLGTPLQTCGILIVDELSQAPTRTIGLEPVPMGAIGELVITGPQVSRAGYLNRPDETALAFVDDARWGRAYRTGDRARIVWDPSGEAMIEFLGRISDDQVKLSGRRVELGEIDSVLASRVEGVREALSCVWKQQTSETGSEKVVSLVVLEPRADLDFELVQQRCLEVVKRYLPDYMRPFKLLLAEALPKSASGKVDRKAASAYIREVLNQANDARTQEAAQHETAEHSGPLLGAEDAKLEEELLSIVSSILTDGSATTNMTITATTPLVEAGLDSLRAMRLLRDIRKRWLGSGSAVQQHQHARLQPSLALLLDPGATTRSIFFPSTRTVNGLAKLGAKESDIRNQLADFSSRNMPEALDRLNLTSEADIEMVLPATSTQSQLAMSFTMDRRNYISHSVLDLKPGVSVEALKEAIDMVVSEQAIYRCAMIPSDDSLSPFAQVILTPEAWRGFTNSSSRVVHEKATASRTTGDVKAWLALAEESISLESQILYHVQVVEPASDTKADSSDTGLLVISVAHCICDGASLEVLMSDIARRYAGLKPLGRQGIDEVVLEWASNLDVNTDKLWQESLKDWETESFGALSGNNVKSSAAGADCQHGMVEYASGLSWQVLEDKSRALGASPLSILQASWSLLLQSFSEADTGDVVFGSVISGHHLSAHAPTFSVVPCRVALPESQTLSQLVGSLTSQARFVQSHRHISFGTFKTLPYNTALALQAYSSPDPLPEDGPELTAVLPWTEVRNPAIRYDFAMFAEVFPTDVHTLGRSEQSNMTFKLTYREDTLSNPSATCIVKQLAALTETVVASFPDDMAQGLPARLPKSLLSAEGVIPAPVEENRGRDQQSRNRVELLHSQFENQAAETPDLLALSFYNSLDSPAVELSYAELDARANGLANILREEDVEIIPICMQRSVELYVAVLAILKAGSAWCPIDETSPIQRRTSLIARTQSKVLLTTADSLALVEPCLAHESLKGMRVILVDQYANQKASIRADPRRGVSSSASHDLSGQDLAYLLWTSGTTGEPKGVMIQHTAAAQAMRDLQVQIEHDEKAGQVRTLQLSSYSFDVFVQDLFYTWGLAGAVISGTRELVLGTFVEFIWTCRPTHAHLTPSFGASIDVEEIKGSTLQYVTFIGEKLTEDVAEAWATPGITTRAYNTYGPAENAVVSTLRRFYGTSRDKAKAANVGFPLNHCTSYVVREVETSQGGKKRWELVLRYGVGELALGGAQVGKGYLSNEAKTTKAFIQAGPGIDERIYLTGDMVRLNDHGFEFLGRNDDLVKITGIRIELSEISAACASVKDEEAAVEHVETLHLLRPGADDTGSTNKVVVTFVSVKKKPVDTSKIRAQVFQRAKDLLPAYMVPGHVVVLDTTMPRTASNKVDRKALQEIYKASDLSILAGRDGSTQQEANGEQTKLQWTEKQHPVLQTIADHFKVEVEPLSPEDSLAGLGFSSLQVTKLAWSLRRQLKCHVGVLDLMRCHALGELVDVVLSKLSDQEAILQQSNNTVLPKQPEEISWVASAKELLNKNLRGDLQIDGTSYLLPATPVQESLIVETILEPRAYWAHRVFDLSHLGEIDGHRLQQAWTAAARNFDILRTGFVPLTQLELECAGEHESSVAWARQQGIQSTILQLVQGEPQVCWNLLSCDEGQNLARWAEKLQMELAPKTARPPWAVTFVEGEAKMMLSMHHALYDGVSSEILLDNVTKMYQTQAADNYDRALQFEKGMELGLLPTSSQRDEAASRWKSHLANIRETSGALNGPFPDLTQSRQKQPQRILLSRKSIPSSVITSGSASGSALPSLPILLQSAFGCVLASYLELKAVVFGQTVSQRILHPDLAHIMGPAMATLPVVVQAYTSSAEKLWNDMARDSSDLFRSTHSLHPVDIKKMINEGSGSTNAAFPGLFVYHPAPDSPQDSGQSSNQHMFREVEQALSLNVEHPLALNVFEAEGAMELTGDGRRISQAQLELMLNQILDQARVMLEMPQLPLDQIQNGLSRSLLSISGEATVDEAYAVDPTEMISQHASQHPDWIAAEEAVFEETDKGEDNIVTKTITYAQLDMLVNAIASRLVSYEARLQSDDVVAMYLGRDIKSLAVTLAIFRAGYVYLPIDEDLPPTRKQLLFRDAKAKLVITTNELAGDLDLNLASDPPTLLMPDSDDDVNAILSWPMSQIQPAGGHGGYLLYTSGSTGRPKGVRVSNSNLCHFIAAFSTRMTEASPITANLGGAGKYLNLTSRAFDPHITQLFVPWYLGHRVVIGKNRAAMLGSLQQVINDLSITHFGSVPSVLSQLRLRPEDVPSVKVVTTGGEKASSELLDTWTKRHDSTAQEGQQQVTLFNFYGPTEVTIGCLGHAVNRDSNARNLGLPLQGLEALLLSPATGDEQVIARRGQPGELCIAGPQVAMGYLDRPAENAKSFQTTSLLGRVGKRIYRTGDMMKMMHDGTLEYLGRADGQAKIRGQRLELDEVVCFLKQVSAGEGDLEFAAAVVANGNDNSNQQLLGFVARNARSLLKGELSAEVELLQHQGRALTSLLERIEQKCEVGLPAFMVPTLLWLSRIPYLTASGKVDTKLLTKLGNDFFASQNSQQSQNEPAITPDTDVGRALDITQSVVVAAVEEAVGSKIKASATSNIHRLGIDSLSAVHMVSLLRKRGFAKISIADVLSSSCTVGSIARLADQDSEGDASQNSSFTSATIQQQATDRQQNVKTRSIADLGPVPVELGNLQVEVVLPCLPLQSALVARSLLWLSANSDDGGDRAATDVPYVAQFQYRLSRGTDVARWKKAAELAVASEAMLSTCFVQRDADGSIFQVVLQSPLSPFDNEGDPAAMVAQMNVRPPIRFHIGESDESGETVVSLKIHHALFDGVAIDLLRKKLEQSYHKQPTSTPFNSSLNVLTRVSGYCCLSDAQLESTKHQWQARLRGVRPCRVGADNDNKQHGAMTRSTFCLAYTASQLKAKLRAESQQSGISISVSSAFQLATALCISQLTQQASVVYGFVLSLRPLLDHVADGVDRFVGPCLNTLIQTLSLRGEDETLLELAQRAHDSHLSACEGRMPLVSVEKVQRWAGSDDKLFDSLLSINLVPADVQANSEPEPGRMAALGARSKSDMALAIDVDLHEDDRIILTLSSAGALTETQLHDVGRLFEKIAYSSTDHNTRVGQIVPTANSVTLNSHCDSEDVEQDPCVADEAYHDALTCVQKTICSLLRLKTSDISDQSKMTSLYQIGLDSITVLPFVKLINKSASIRLTPDAVIKARTIQGATRLVQEAMAKTKTTPNGSSKQDVEPRRVSANYRMNDEEKYDTTLERVAKDLMFVATPLQEGMLSASLAIEGDAYTYVHTIELSEQALQRDNPSLDAFFAAVRDTVQACEILRTRFIFTQDDIAPWIGVVSPTEQSDLVSWEAVNSGSPGMIQLKIHHALYDAASMKAIWHILGESYRKRLEGHDHEDEEATRHLFRPFARAVALAQRSSVGFWTKLVQDYRYVPLNFPSESLRASSTFQFVLDEQTLSLLQTRCRELSVTPKAALQLSWVKVLCEDLYGQPDIVYGEVVSTGGGFHGDGDGVIVGPTINTVPMRAKLVDQDTTISVAQALTVVQNLSDDARGAAAMGSLREIQTLWRSSSQDQEHVPATLFQSLFVFDGVITSTDNQSDVSTEPLFRPAQAKAQIVDGVSPGGPAYDDYPVIVNFHIKDNVLHGKLRAKMTRSEVRSLGTRLEDAVRNIISSDLQRPALDLGVMRVVRRKNLALNDRARNGTGTHSKTDNLATTAGAILELVKTVLGTRCEGKDISYNARLVNVGLDSILAIRLSNLLRRRLGISASVFQIIKGASIYDIAKNTPSTQKQVVQEPRQPLSAQDAHLKGLVAARLGLPKDFIKSILPVLAGQRAHLEQWLYNGKRFFEAPWVYQVVDDSLDAERVASSWTELCRIHEVLRTTFVWADNATGLVQVTLGDQWKGEGRFTVLRDLSQPIKTLIDKHVDEENGRPSDFREPPAHLSFLEALDGRAIVLRVHHALYDAWSIKMIERDFNELLATGKVTQASEPLEHVVRQIRDIRQPNAEDSYWKHHLSHAQETILQVGVESAGSSAPTNQSPLGPHFKTRYSAILPQSTMDAIFRTRSNACTSAAIILAYARTLGHFTKCSRPTFGLNHASRSLSSADGAQTLDLTAASLPTLTVTPFSLDLDSQSPNFSSEGHLLDFVQDHLAHLTKFAQSDGVQRFCPKFNTYINIIFSGDNAARVESEDVECATKVLSRYRLQEPLASNYFSITEPSLSTVSTFEDLETSQLWPCRLFLNVIVDRSGNIGAVVTFIGPFAEAYEMNVKCQGHLKHAATATPAEYIGLLSP</sequence>
<evidence type="ECO:0000256" key="4">
    <source>
        <dbReference type="SAM" id="MobiDB-lite"/>
    </source>
</evidence>
<feature type="compositionally biased region" description="Polar residues" evidence="4">
    <location>
        <begin position="3249"/>
        <end position="3273"/>
    </location>
</feature>
<dbReference type="Pfam" id="PF00501">
    <property type="entry name" value="AMP-binding"/>
    <property type="match status" value="3"/>
</dbReference>
<dbReference type="InterPro" id="IPR001242">
    <property type="entry name" value="Condensation_dom"/>
</dbReference>
<dbReference type="Gene3D" id="1.10.1200.10">
    <property type="entry name" value="ACP-like"/>
    <property type="match status" value="3"/>
</dbReference>
<name>A0A9P9JGP7_9HYPO</name>
<dbReference type="Gene3D" id="3.30.300.30">
    <property type="match status" value="3"/>
</dbReference>
<keyword evidence="1" id="KW-0596">Phosphopantetheine</keyword>
<accession>A0A9P9JGP7</accession>
<dbReference type="GO" id="GO:0044550">
    <property type="term" value="P:secondary metabolite biosynthetic process"/>
    <property type="evidence" value="ECO:0007669"/>
    <property type="project" value="TreeGrafter"/>
</dbReference>
<dbReference type="PROSITE" id="PS00455">
    <property type="entry name" value="AMP_BINDING"/>
    <property type="match status" value="3"/>
</dbReference>
<feature type="region of interest" description="Disordered" evidence="4">
    <location>
        <begin position="3246"/>
        <end position="3273"/>
    </location>
</feature>
<dbReference type="Gene3D" id="3.30.559.10">
    <property type="entry name" value="Chloramphenicol acetyltransferase-like domain"/>
    <property type="match status" value="4"/>
</dbReference>
<feature type="domain" description="Carrier" evidence="5">
    <location>
        <begin position="1988"/>
        <end position="2065"/>
    </location>
</feature>
<feature type="domain" description="Carrier" evidence="5">
    <location>
        <begin position="3169"/>
        <end position="3246"/>
    </location>
</feature>
<comment type="caution">
    <text evidence="6">The sequence shown here is derived from an EMBL/GenBank/DDBJ whole genome shotgun (WGS) entry which is preliminary data.</text>
</comment>
<dbReference type="PANTHER" id="PTHR45527:SF2">
    <property type="entry name" value="FERRICROCIN SYNTHETASE (NONRIBOSOMAL PEPTIDE SIDEROPHORE SYNTHASE ) (EUROFUNG)"/>
    <property type="match status" value="1"/>
</dbReference>
<dbReference type="EMBL" id="JAGMUV010000003">
    <property type="protein sequence ID" value="KAH7166581.1"/>
    <property type="molecule type" value="Genomic_DNA"/>
</dbReference>
<dbReference type="InterPro" id="IPR009081">
    <property type="entry name" value="PP-bd_ACP"/>
</dbReference>
<dbReference type="GO" id="GO:0016874">
    <property type="term" value="F:ligase activity"/>
    <property type="evidence" value="ECO:0007669"/>
    <property type="project" value="UniProtKB-KW"/>
</dbReference>
<evidence type="ECO:0000256" key="3">
    <source>
        <dbReference type="ARBA" id="ARBA00022598"/>
    </source>
</evidence>
<dbReference type="InterPro" id="IPR023213">
    <property type="entry name" value="CAT-like_dom_sf"/>
</dbReference>
<evidence type="ECO:0000256" key="1">
    <source>
        <dbReference type="ARBA" id="ARBA00022450"/>
    </source>
</evidence>
<dbReference type="InterPro" id="IPR006162">
    <property type="entry name" value="Ppantetheine_attach_site"/>
</dbReference>
<dbReference type="NCBIfam" id="NF003417">
    <property type="entry name" value="PRK04813.1"/>
    <property type="match status" value="3"/>
</dbReference>
<dbReference type="Gene3D" id="3.40.50.12780">
    <property type="entry name" value="N-terminal domain of ligase-like"/>
    <property type="match status" value="3"/>
</dbReference>
<evidence type="ECO:0000313" key="6">
    <source>
        <dbReference type="EMBL" id="KAH7166581.1"/>
    </source>
</evidence>
<feature type="domain" description="Carrier" evidence="5">
    <location>
        <begin position="4328"/>
        <end position="4404"/>
    </location>
</feature>
<organism evidence="6 7">
    <name type="scientific">Dactylonectria macrodidyma</name>
    <dbReference type="NCBI Taxonomy" id="307937"/>
    <lineage>
        <taxon>Eukaryota</taxon>
        <taxon>Fungi</taxon>
        <taxon>Dikarya</taxon>
        <taxon>Ascomycota</taxon>
        <taxon>Pezizomycotina</taxon>
        <taxon>Sordariomycetes</taxon>
        <taxon>Hypocreomycetidae</taxon>
        <taxon>Hypocreales</taxon>
        <taxon>Nectriaceae</taxon>
        <taxon>Dactylonectria</taxon>
    </lineage>
</organism>
<dbReference type="InterPro" id="IPR042099">
    <property type="entry name" value="ANL_N_sf"/>
</dbReference>
<dbReference type="InterPro" id="IPR045851">
    <property type="entry name" value="AMP-bd_C_sf"/>
</dbReference>
<proteinExistence type="predicted"/>
<feature type="compositionally biased region" description="Polar residues" evidence="4">
    <location>
        <begin position="31"/>
        <end position="42"/>
    </location>
</feature>
<dbReference type="GO" id="GO:0031177">
    <property type="term" value="F:phosphopantetheine binding"/>
    <property type="evidence" value="ECO:0007669"/>
    <property type="project" value="TreeGrafter"/>
</dbReference>
<dbReference type="PANTHER" id="PTHR45527">
    <property type="entry name" value="NONRIBOSOMAL PEPTIDE SYNTHETASE"/>
    <property type="match status" value="1"/>
</dbReference>
<dbReference type="GO" id="GO:0043041">
    <property type="term" value="P:amino acid activation for nonribosomal peptide biosynthetic process"/>
    <property type="evidence" value="ECO:0007669"/>
    <property type="project" value="TreeGrafter"/>
</dbReference>
<dbReference type="FunFam" id="3.40.50.12780:FF:000024">
    <property type="entry name" value="Nonribosomal siderophore peptide synthase SidC"/>
    <property type="match status" value="2"/>
</dbReference>
<dbReference type="SUPFAM" id="SSF52777">
    <property type="entry name" value="CoA-dependent acyltransferases"/>
    <property type="match status" value="9"/>
</dbReference>
<keyword evidence="3" id="KW-0436">Ligase</keyword>
<evidence type="ECO:0000256" key="2">
    <source>
        <dbReference type="ARBA" id="ARBA00022553"/>
    </source>
</evidence>
<dbReference type="Pfam" id="PF00668">
    <property type="entry name" value="Condensation"/>
    <property type="match status" value="5"/>
</dbReference>
<evidence type="ECO:0000259" key="5">
    <source>
        <dbReference type="PROSITE" id="PS50075"/>
    </source>
</evidence>
<dbReference type="PROSITE" id="PS50075">
    <property type="entry name" value="CARRIER"/>
    <property type="match status" value="3"/>
</dbReference>
<dbReference type="GO" id="GO:0005737">
    <property type="term" value="C:cytoplasm"/>
    <property type="evidence" value="ECO:0007669"/>
    <property type="project" value="TreeGrafter"/>
</dbReference>
<dbReference type="Proteomes" id="UP000738349">
    <property type="component" value="Unassembled WGS sequence"/>
</dbReference>
<dbReference type="CDD" id="cd05930">
    <property type="entry name" value="A_NRPS"/>
    <property type="match status" value="2"/>
</dbReference>
<gene>
    <name evidence="6" type="ORF">EDB81DRAFT_919086</name>
</gene>